<keyword evidence="6 11" id="KW-0472">Membrane</keyword>
<dbReference type="Proteomes" id="UP000528964">
    <property type="component" value="Unassembled WGS sequence"/>
</dbReference>
<feature type="transmembrane region" description="Helical" evidence="11">
    <location>
        <begin position="306"/>
        <end position="327"/>
    </location>
</feature>
<evidence type="ECO:0000256" key="2">
    <source>
        <dbReference type="ARBA" id="ARBA00022448"/>
    </source>
</evidence>
<feature type="region of interest" description="Disordered" evidence="10">
    <location>
        <begin position="1"/>
        <end position="24"/>
    </location>
</feature>
<dbReference type="EMBL" id="JACIDR010000005">
    <property type="protein sequence ID" value="MBB3974361.1"/>
    <property type="molecule type" value="Genomic_DNA"/>
</dbReference>
<organism evidence="12 13">
    <name type="scientific">Hansschlegelia beijingensis</name>
    <dbReference type="NCBI Taxonomy" id="1133344"/>
    <lineage>
        <taxon>Bacteria</taxon>
        <taxon>Pseudomonadati</taxon>
        <taxon>Pseudomonadota</taxon>
        <taxon>Alphaproteobacteria</taxon>
        <taxon>Hyphomicrobiales</taxon>
        <taxon>Methylopilaceae</taxon>
        <taxon>Hansschlegelia</taxon>
    </lineage>
</organism>
<evidence type="ECO:0000256" key="9">
    <source>
        <dbReference type="ARBA" id="ARBA00023303"/>
    </source>
</evidence>
<feature type="transmembrane region" description="Helical" evidence="11">
    <location>
        <begin position="405"/>
        <end position="427"/>
    </location>
</feature>
<dbReference type="GO" id="GO:0005254">
    <property type="term" value="F:chloride channel activity"/>
    <property type="evidence" value="ECO:0007669"/>
    <property type="project" value="UniProtKB-KW"/>
</dbReference>
<feature type="compositionally biased region" description="Pro residues" evidence="10">
    <location>
        <begin position="1"/>
        <end position="11"/>
    </location>
</feature>
<dbReference type="GO" id="GO:0034707">
    <property type="term" value="C:chloride channel complex"/>
    <property type="evidence" value="ECO:0007669"/>
    <property type="project" value="UniProtKB-KW"/>
</dbReference>
<dbReference type="PANTHER" id="PTHR43427">
    <property type="entry name" value="CHLORIDE CHANNEL PROTEIN CLC-E"/>
    <property type="match status" value="1"/>
</dbReference>
<dbReference type="CDD" id="cd00400">
    <property type="entry name" value="Voltage_gated_ClC"/>
    <property type="match status" value="1"/>
</dbReference>
<dbReference type="SUPFAM" id="SSF81340">
    <property type="entry name" value="Clc chloride channel"/>
    <property type="match status" value="1"/>
</dbReference>
<dbReference type="PANTHER" id="PTHR43427:SF6">
    <property type="entry name" value="CHLORIDE CHANNEL PROTEIN CLC-E"/>
    <property type="match status" value="1"/>
</dbReference>
<evidence type="ECO:0000256" key="4">
    <source>
        <dbReference type="ARBA" id="ARBA00022989"/>
    </source>
</evidence>
<name>A0A7W6D0A5_9HYPH</name>
<dbReference type="InterPro" id="IPR046342">
    <property type="entry name" value="CBS_dom_sf"/>
</dbReference>
<keyword evidence="9" id="KW-0407">Ion channel</keyword>
<evidence type="ECO:0000313" key="13">
    <source>
        <dbReference type="Proteomes" id="UP000528964"/>
    </source>
</evidence>
<feature type="transmembrane region" description="Helical" evidence="11">
    <location>
        <begin position="197"/>
        <end position="221"/>
    </location>
</feature>
<keyword evidence="8" id="KW-0868">Chloride</keyword>
<evidence type="ECO:0000256" key="7">
    <source>
        <dbReference type="ARBA" id="ARBA00023173"/>
    </source>
</evidence>
<keyword evidence="4 11" id="KW-1133">Transmembrane helix</keyword>
<dbReference type="AlphaFoldDB" id="A0A7W6D0A5"/>
<evidence type="ECO:0000256" key="5">
    <source>
        <dbReference type="ARBA" id="ARBA00023065"/>
    </source>
</evidence>
<dbReference type="InterPro" id="IPR014743">
    <property type="entry name" value="Cl-channel_core"/>
</dbReference>
<evidence type="ECO:0000256" key="6">
    <source>
        <dbReference type="ARBA" id="ARBA00023136"/>
    </source>
</evidence>
<dbReference type="InterPro" id="IPR050368">
    <property type="entry name" value="ClC-type_chloride_channel"/>
</dbReference>
<dbReference type="InterPro" id="IPR001807">
    <property type="entry name" value="ClC"/>
</dbReference>
<dbReference type="SUPFAM" id="SSF54631">
    <property type="entry name" value="CBS-domain pair"/>
    <property type="match status" value="1"/>
</dbReference>
<evidence type="ECO:0000256" key="11">
    <source>
        <dbReference type="SAM" id="Phobius"/>
    </source>
</evidence>
<accession>A0A7W6D0A5</accession>
<keyword evidence="2" id="KW-0813">Transport</keyword>
<evidence type="ECO:0000313" key="12">
    <source>
        <dbReference type="EMBL" id="MBB3974361.1"/>
    </source>
</evidence>
<feature type="transmembrane region" description="Helical" evidence="11">
    <location>
        <begin position="55"/>
        <end position="78"/>
    </location>
</feature>
<sequence length="614" mass="62846">MAPEGPTPTGSPVPTAEPERARELKAAEQGAVLRRAPRAAALLDWISGRFRASEAWLVGLAIVVGSAAGALTVAQGAIAETVQHLLFRLPAEARLSALPSLSLPQLLILPLGGVALAAFTLMVRARRRALVDAVEANALHGGRMSVIDSLIISGQTLISNGFGASVGLEAAYAQMGGAGGSLAGRAFRIRRADVRTLVGAGAGAGIAAAFGAPLTGAFYAFEIVIGAYTPSAIAPIAAAALAGVMTARALGSTPYLVSAPTGGALGATDLLMLAPLGALCAIIGILLMRSVALVEIGARKAKLPAYARPAIGGLLLIPLAMISPQVLSAGHGALHLDLAGGAALGFIAVVFVAKCLASIVSLGFGFRGGLFFASLFLGTLAGHLFAEGAAVILGPGIVNVTDAALVGMAALAVAVVGGPITMAMLVLEATRDLTLTGAVLAAALVASTIVREAFGYSFSTWRLHLRGETVKSARDVGWVKTLTAGRMMRREANTTPSSTTVAEFRRRFPLGSTSRVVLADETGRYAGVLVTAAAYGEGVDPAQPVAQLASAKDVALRPEMDIGAVMRLFDSAQVDELAVIGPDSEVLGVLSETFVRRRYAEELEKAQRELFGER</sequence>
<keyword evidence="7" id="KW-0869">Chloride channel</keyword>
<dbReference type="Gene3D" id="1.10.3080.10">
    <property type="entry name" value="Clc chloride channel"/>
    <property type="match status" value="1"/>
</dbReference>
<feature type="transmembrane region" description="Helical" evidence="11">
    <location>
        <begin position="370"/>
        <end position="393"/>
    </location>
</feature>
<evidence type="ECO:0000256" key="10">
    <source>
        <dbReference type="SAM" id="MobiDB-lite"/>
    </source>
</evidence>
<keyword evidence="5" id="KW-0406">Ion transport</keyword>
<dbReference type="RefSeq" id="WP_246398523.1">
    <property type="nucleotide sequence ID" value="NZ_JACIDR010000005.1"/>
</dbReference>
<keyword evidence="13" id="KW-1185">Reference proteome</keyword>
<feature type="transmembrane region" description="Helical" evidence="11">
    <location>
        <begin position="98"/>
        <end position="121"/>
    </location>
</feature>
<gene>
    <name evidence="12" type="ORF">GGR24_003042</name>
</gene>
<feature type="transmembrane region" description="Helical" evidence="11">
    <location>
        <begin position="270"/>
        <end position="294"/>
    </location>
</feature>
<evidence type="ECO:0000256" key="1">
    <source>
        <dbReference type="ARBA" id="ARBA00004141"/>
    </source>
</evidence>
<evidence type="ECO:0000256" key="3">
    <source>
        <dbReference type="ARBA" id="ARBA00022692"/>
    </source>
</evidence>
<feature type="transmembrane region" description="Helical" evidence="11">
    <location>
        <begin position="433"/>
        <end position="454"/>
    </location>
</feature>
<feature type="transmembrane region" description="Helical" evidence="11">
    <location>
        <begin position="339"/>
        <end position="364"/>
    </location>
</feature>
<keyword evidence="3 11" id="KW-0812">Transmembrane</keyword>
<evidence type="ECO:0000256" key="8">
    <source>
        <dbReference type="ARBA" id="ARBA00023214"/>
    </source>
</evidence>
<dbReference type="PRINTS" id="PR00762">
    <property type="entry name" value="CLCHANNEL"/>
</dbReference>
<dbReference type="Gene3D" id="3.10.580.10">
    <property type="entry name" value="CBS-domain"/>
    <property type="match status" value="1"/>
</dbReference>
<proteinExistence type="predicted"/>
<protein>
    <submittedName>
        <fullName evidence="12">CIC family chloride channel protein</fullName>
    </submittedName>
</protein>
<comment type="subcellular location">
    <subcellularLocation>
        <location evidence="1">Membrane</location>
        <topology evidence="1">Multi-pass membrane protein</topology>
    </subcellularLocation>
</comment>
<dbReference type="Pfam" id="PF00654">
    <property type="entry name" value="Voltage_CLC"/>
    <property type="match status" value="1"/>
</dbReference>
<comment type="caution">
    <text evidence="12">The sequence shown here is derived from an EMBL/GenBank/DDBJ whole genome shotgun (WGS) entry which is preliminary data.</text>
</comment>
<reference evidence="12 13" key="1">
    <citation type="submission" date="2020-08" db="EMBL/GenBank/DDBJ databases">
        <title>Genomic Encyclopedia of Type Strains, Phase IV (KMG-IV): sequencing the most valuable type-strain genomes for metagenomic binning, comparative biology and taxonomic classification.</title>
        <authorList>
            <person name="Goeker M."/>
        </authorList>
    </citation>
    <scope>NUCLEOTIDE SEQUENCE [LARGE SCALE GENOMIC DNA]</scope>
    <source>
        <strain evidence="12 13">DSM 25481</strain>
    </source>
</reference>